<accession>A0A371CJ56</accession>
<proteinExistence type="predicted"/>
<dbReference type="AlphaFoldDB" id="A0A371CJ56"/>
<reference evidence="2 3" key="1">
    <citation type="journal article" date="2018" name="Biotechnol. Biofuels">
        <title>Integrative visual omics of the white-rot fungus Polyporus brumalis exposes the biotechnological potential of its oxidative enzymes for delignifying raw plant biomass.</title>
        <authorList>
            <person name="Miyauchi S."/>
            <person name="Rancon A."/>
            <person name="Drula E."/>
            <person name="Hage H."/>
            <person name="Chaduli D."/>
            <person name="Favel A."/>
            <person name="Grisel S."/>
            <person name="Henrissat B."/>
            <person name="Herpoel-Gimbert I."/>
            <person name="Ruiz-Duenas F.J."/>
            <person name="Chevret D."/>
            <person name="Hainaut M."/>
            <person name="Lin J."/>
            <person name="Wang M."/>
            <person name="Pangilinan J."/>
            <person name="Lipzen A."/>
            <person name="Lesage-Meessen L."/>
            <person name="Navarro D."/>
            <person name="Riley R."/>
            <person name="Grigoriev I.V."/>
            <person name="Zhou S."/>
            <person name="Raouche S."/>
            <person name="Rosso M.N."/>
        </authorList>
    </citation>
    <scope>NUCLEOTIDE SEQUENCE [LARGE SCALE GENOMIC DNA]</scope>
    <source>
        <strain evidence="2 3">BRFM 1820</strain>
    </source>
</reference>
<feature type="compositionally biased region" description="Polar residues" evidence="1">
    <location>
        <begin position="12"/>
        <end position="21"/>
    </location>
</feature>
<evidence type="ECO:0000313" key="3">
    <source>
        <dbReference type="Proteomes" id="UP000256964"/>
    </source>
</evidence>
<sequence length="213" mass="23636">MYSARTLRALSRAQSGRSTSELESEQKIGHWQPSGFVPVGEWPTAESSSEPASFRAAGRRAPDSDGEQFAFVLRCHVARPQSATSEDQNLEGSQSPDRHVANVQLADQHAWLTPSCIRRAPPARLTDHWAARRLDDSSSGSKSSLTHWNAQPDLGGVLACVWLRVGRRLGDVVVWEMSDCERCIWEARRHETRPLLCSRFGRAAAHARRDGLA</sequence>
<organism evidence="2 3">
    <name type="scientific">Lentinus brumalis</name>
    <dbReference type="NCBI Taxonomy" id="2498619"/>
    <lineage>
        <taxon>Eukaryota</taxon>
        <taxon>Fungi</taxon>
        <taxon>Dikarya</taxon>
        <taxon>Basidiomycota</taxon>
        <taxon>Agaricomycotina</taxon>
        <taxon>Agaricomycetes</taxon>
        <taxon>Polyporales</taxon>
        <taxon>Polyporaceae</taxon>
        <taxon>Lentinus</taxon>
    </lineage>
</organism>
<evidence type="ECO:0000313" key="2">
    <source>
        <dbReference type="EMBL" id="RDX40300.1"/>
    </source>
</evidence>
<dbReference type="Proteomes" id="UP000256964">
    <property type="component" value="Unassembled WGS sequence"/>
</dbReference>
<evidence type="ECO:0000256" key="1">
    <source>
        <dbReference type="SAM" id="MobiDB-lite"/>
    </source>
</evidence>
<protein>
    <submittedName>
        <fullName evidence="2">Uncharacterized protein</fullName>
    </submittedName>
</protein>
<dbReference type="EMBL" id="KZ857566">
    <property type="protein sequence ID" value="RDX40300.1"/>
    <property type="molecule type" value="Genomic_DNA"/>
</dbReference>
<name>A0A371CJ56_9APHY</name>
<feature type="region of interest" description="Disordered" evidence="1">
    <location>
        <begin position="1"/>
        <end position="61"/>
    </location>
</feature>
<keyword evidence="3" id="KW-1185">Reference proteome</keyword>
<gene>
    <name evidence="2" type="ORF">OH76DRAFT_360936</name>
</gene>